<dbReference type="Proteomes" id="UP001630127">
    <property type="component" value="Unassembled WGS sequence"/>
</dbReference>
<sequence>MFQDVEWAPLIGAKPRGPRMERTNLLDINGQIFTEQQGFPEESEDESDYEPVLYVGSNAREVKTAPS</sequence>
<gene>
    <name evidence="1" type="ORF">ACH5RR_012162</name>
</gene>
<evidence type="ECO:0000313" key="2">
    <source>
        <dbReference type="Proteomes" id="UP001630127"/>
    </source>
</evidence>
<comment type="caution">
    <text evidence="1">The sequence shown here is derived from an EMBL/GenBank/DDBJ whole genome shotgun (WGS) entry which is preliminary data.</text>
</comment>
<dbReference type="AlphaFoldDB" id="A0ABD3A6W4"/>
<accession>A0ABD3A6W4</accession>
<evidence type="ECO:0000313" key="1">
    <source>
        <dbReference type="EMBL" id="KAL3527506.1"/>
    </source>
</evidence>
<name>A0ABD3A6W4_9GENT</name>
<keyword evidence="2" id="KW-1185">Reference proteome</keyword>
<dbReference type="EMBL" id="JBJUIK010000005">
    <property type="protein sequence ID" value="KAL3527506.1"/>
    <property type="molecule type" value="Genomic_DNA"/>
</dbReference>
<proteinExistence type="predicted"/>
<reference evidence="1 2" key="1">
    <citation type="submission" date="2024-11" db="EMBL/GenBank/DDBJ databases">
        <title>A near-complete genome assembly of Cinchona calisaya.</title>
        <authorList>
            <person name="Lian D.C."/>
            <person name="Zhao X.W."/>
            <person name="Wei L."/>
        </authorList>
    </citation>
    <scope>NUCLEOTIDE SEQUENCE [LARGE SCALE GENOMIC DNA]</scope>
    <source>
        <tissue evidence="1">Nenye</tissue>
    </source>
</reference>
<organism evidence="1 2">
    <name type="scientific">Cinchona calisaya</name>
    <dbReference type="NCBI Taxonomy" id="153742"/>
    <lineage>
        <taxon>Eukaryota</taxon>
        <taxon>Viridiplantae</taxon>
        <taxon>Streptophyta</taxon>
        <taxon>Embryophyta</taxon>
        <taxon>Tracheophyta</taxon>
        <taxon>Spermatophyta</taxon>
        <taxon>Magnoliopsida</taxon>
        <taxon>eudicotyledons</taxon>
        <taxon>Gunneridae</taxon>
        <taxon>Pentapetalae</taxon>
        <taxon>asterids</taxon>
        <taxon>lamiids</taxon>
        <taxon>Gentianales</taxon>
        <taxon>Rubiaceae</taxon>
        <taxon>Cinchonoideae</taxon>
        <taxon>Cinchoneae</taxon>
        <taxon>Cinchona</taxon>
    </lineage>
</organism>
<protein>
    <submittedName>
        <fullName evidence="1">Uncharacterized protein</fullName>
    </submittedName>
</protein>
<dbReference type="Gene3D" id="3.40.50.720">
    <property type="entry name" value="NAD(P)-binding Rossmann-like Domain"/>
    <property type="match status" value="1"/>
</dbReference>